<dbReference type="OrthoDB" id="348310at2759"/>
<accession>A0A2C6KEG0</accession>
<name>A0A2C6KEG0_9APIC</name>
<dbReference type="GeneID" id="94433586"/>
<protein>
    <recommendedName>
        <fullName evidence="3">Heat repeat-containing protein</fullName>
    </recommendedName>
</protein>
<feature type="non-terminal residue" evidence="1">
    <location>
        <position position="1"/>
    </location>
</feature>
<dbReference type="RefSeq" id="XP_067917649.1">
    <property type="nucleotide sequence ID" value="XM_068070375.1"/>
</dbReference>
<keyword evidence="2" id="KW-1185">Reference proteome</keyword>
<feature type="non-terminal residue" evidence="1">
    <location>
        <position position="74"/>
    </location>
</feature>
<reference evidence="1 2" key="1">
    <citation type="journal article" date="2017" name="Int. J. Parasitol.">
        <title>The genome of the protozoan parasite Cystoisospora suis and a reverse vaccinology approach to identify vaccine candidates.</title>
        <authorList>
            <person name="Palmieri N."/>
            <person name="Shrestha A."/>
            <person name="Ruttkowski B."/>
            <person name="Beck T."/>
            <person name="Vogl C."/>
            <person name="Tomley F."/>
            <person name="Blake D.P."/>
            <person name="Joachim A."/>
        </authorList>
    </citation>
    <scope>NUCLEOTIDE SEQUENCE [LARGE SCALE GENOMIC DNA]</scope>
    <source>
        <strain evidence="1 2">Wien I</strain>
    </source>
</reference>
<gene>
    <name evidence="1" type="ORF">CSUI_010270</name>
</gene>
<evidence type="ECO:0008006" key="3">
    <source>
        <dbReference type="Google" id="ProtNLM"/>
    </source>
</evidence>
<dbReference type="EMBL" id="MIGC01007018">
    <property type="protein sequence ID" value="PHJ15917.1"/>
    <property type="molecule type" value="Genomic_DNA"/>
</dbReference>
<proteinExistence type="predicted"/>
<dbReference type="Proteomes" id="UP000221165">
    <property type="component" value="Unassembled WGS sequence"/>
</dbReference>
<sequence>TEKGQQALNGFVQLVAELLHLLPHEEALSLSCVRTLEVLAASDNPTNAYLWESAAYQALLEAATESCSSFLLLL</sequence>
<organism evidence="1 2">
    <name type="scientific">Cystoisospora suis</name>
    <dbReference type="NCBI Taxonomy" id="483139"/>
    <lineage>
        <taxon>Eukaryota</taxon>
        <taxon>Sar</taxon>
        <taxon>Alveolata</taxon>
        <taxon>Apicomplexa</taxon>
        <taxon>Conoidasida</taxon>
        <taxon>Coccidia</taxon>
        <taxon>Eucoccidiorida</taxon>
        <taxon>Eimeriorina</taxon>
        <taxon>Sarcocystidae</taxon>
        <taxon>Cystoisospora</taxon>
    </lineage>
</organism>
<evidence type="ECO:0000313" key="2">
    <source>
        <dbReference type="Proteomes" id="UP000221165"/>
    </source>
</evidence>
<dbReference type="AlphaFoldDB" id="A0A2C6KEG0"/>
<evidence type="ECO:0000313" key="1">
    <source>
        <dbReference type="EMBL" id="PHJ15917.1"/>
    </source>
</evidence>
<dbReference type="VEuPathDB" id="ToxoDB:CSUI_010270"/>
<comment type="caution">
    <text evidence="1">The sequence shown here is derived from an EMBL/GenBank/DDBJ whole genome shotgun (WGS) entry which is preliminary data.</text>
</comment>